<proteinExistence type="predicted"/>
<dbReference type="AlphaFoldDB" id="A0A0F9CX26"/>
<organism evidence="1">
    <name type="scientific">marine sediment metagenome</name>
    <dbReference type="NCBI Taxonomy" id="412755"/>
    <lineage>
        <taxon>unclassified sequences</taxon>
        <taxon>metagenomes</taxon>
        <taxon>ecological metagenomes</taxon>
    </lineage>
</organism>
<accession>A0A0F9CX26</accession>
<gene>
    <name evidence="1" type="ORF">LCGC14_2271580</name>
</gene>
<protein>
    <submittedName>
        <fullName evidence="1">Uncharacterized protein</fullName>
    </submittedName>
</protein>
<feature type="non-terminal residue" evidence="1">
    <location>
        <position position="60"/>
    </location>
</feature>
<comment type="caution">
    <text evidence="1">The sequence shown here is derived from an EMBL/GenBank/DDBJ whole genome shotgun (WGS) entry which is preliminary data.</text>
</comment>
<name>A0A0F9CX26_9ZZZZ</name>
<dbReference type="EMBL" id="LAZR01031416">
    <property type="protein sequence ID" value="KKL53819.1"/>
    <property type="molecule type" value="Genomic_DNA"/>
</dbReference>
<reference evidence="1" key="1">
    <citation type="journal article" date="2015" name="Nature">
        <title>Complex archaea that bridge the gap between prokaryotes and eukaryotes.</title>
        <authorList>
            <person name="Spang A."/>
            <person name="Saw J.H."/>
            <person name="Jorgensen S.L."/>
            <person name="Zaremba-Niedzwiedzka K."/>
            <person name="Martijn J."/>
            <person name="Lind A.E."/>
            <person name="van Eijk R."/>
            <person name="Schleper C."/>
            <person name="Guy L."/>
            <person name="Ettema T.J."/>
        </authorList>
    </citation>
    <scope>NUCLEOTIDE SEQUENCE</scope>
</reference>
<sequence>MDCFYELWNCRIQDYWYGGRERLLKPNMIFADPPDNLELKYTDDITGDDMGLADYLLFLW</sequence>
<evidence type="ECO:0000313" key="1">
    <source>
        <dbReference type="EMBL" id="KKL53819.1"/>
    </source>
</evidence>